<evidence type="ECO:0000313" key="6">
    <source>
        <dbReference type="EMBL" id="ARU03768.1"/>
    </source>
</evidence>
<dbReference type="PANTHER" id="PTHR11360:SF284">
    <property type="entry name" value="EG:103B4.3 PROTEIN-RELATED"/>
    <property type="match status" value="1"/>
</dbReference>
<feature type="transmembrane region" description="Helical" evidence="4">
    <location>
        <begin position="42"/>
        <end position="63"/>
    </location>
</feature>
<proteinExistence type="predicted"/>
<evidence type="ECO:0000256" key="1">
    <source>
        <dbReference type="ARBA" id="ARBA00022692"/>
    </source>
</evidence>
<keyword evidence="2 4" id="KW-1133">Transmembrane helix</keyword>
<evidence type="ECO:0000259" key="5">
    <source>
        <dbReference type="PROSITE" id="PS50850"/>
    </source>
</evidence>
<feature type="transmembrane region" description="Helical" evidence="4">
    <location>
        <begin position="75"/>
        <end position="97"/>
    </location>
</feature>
<dbReference type="Pfam" id="PF07690">
    <property type="entry name" value="MFS_1"/>
    <property type="match status" value="1"/>
</dbReference>
<keyword evidence="7" id="KW-1185">Reference proteome</keyword>
<gene>
    <name evidence="6" type="ORF">CCO03_02880</name>
</gene>
<evidence type="ECO:0000256" key="2">
    <source>
        <dbReference type="ARBA" id="ARBA00022989"/>
    </source>
</evidence>
<feature type="transmembrane region" description="Helical" evidence="4">
    <location>
        <begin position="138"/>
        <end position="161"/>
    </location>
</feature>
<dbReference type="CDD" id="cd17355">
    <property type="entry name" value="MFS_YcxA_like"/>
    <property type="match status" value="1"/>
</dbReference>
<sequence length="414" mass="43268">MSRFASLRPVLPILLGASVLLSVSMGLRQSFGIFMPPITQDLHVTVAQFTLAIAVQNLMWGILQPLAGALVVKVGYRSLMLTGAILYMVGLVLMATAQGMLPIVLGAGVLIGAAMACTGTAITLSVSTRVVSPQARSMALGVVSAAGSLGSLVAAPLGQWLLQGHGWRMGMLGFIVLGLLMLPAAWKAGGVDRYAADNPRPAALGDDSTARQALAQAFRNVPFLITACAFFVCGMQLLFLSTHLPAYLELCGMDPMLSAQALGVIGGFNVLGSLFFGWAGGRWNKLALLGLIYVLRSIVVAWYFMHDPTASSTLVFAALMGFLWLGVSPLIAGAVAEMFGLRWQPMIQGVAFFCHQIGSFAGAFGGGLIYDALGNYNLAWQLAVLVGAIAGVVQILTGLLRPSSGASGPLLKPA</sequence>
<name>A0A1Y0EK11_9BURK</name>
<dbReference type="OrthoDB" id="146345at2"/>
<reference evidence="6 7" key="1">
    <citation type="submission" date="2017-05" db="EMBL/GenBank/DDBJ databases">
        <authorList>
            <person name="Song R."/>
            <person name="Chenine A.L."/>
            <person name="Ruprecht R.M."/>
        </authorList>
    </citation>
    <scope>NUCLEOTIDE SEQUENCE [LARGE SCALE GENOMIC DNA]</scope>
    <source>
        <strain evidence="6 7">DSM 26136</strain>
    </source>
</reference>
<evidence type="ECO:0000256" key="4">
    <source>
        <dbReference type="SAM" id="Phobius"/>
    </source>
</evidence>
<protein>
    <submittedName>
        <fullName evidence="6">MFS transporter</fullName>
    </submittedName>
</protein>
<dbReference type="InterPro" id="IPR050327">
    <property type="entry name" value="Proton-linked_MCT"/>
</dbReference>
<feature type="transmembrane region" description="Helical" evidence="4">
    <location>
        <begin position="379"/>
        <end position="400"/>
    </location>
</feature>
<evidence type="ECO:0000313" key="7">
    <source>
        <dbReference type="Proteomes" id="UP000196138"/>
    </source>
</evidence>
<feature type="transmembrane region" description="Helical" evidence="4">
    <location>
        <begin position="259"/>
        <end position="279"/>
    </location>
</feature>
<dbReference type="Gene3D" id="1.20.1250.20">
    <property type="entry name" value="MFS general substrate transporter like domains"/>
    <property type="match status" value="1"/>
</dbReference>
<organism evidence="6 7">
    <name type="scientific">Comamonas serinivorans</name>
    <dbReference type="NCBI Taxonomy" id="1082851"/>
    <lineage>
        <taxon>Bacteria</taxon>
        <taxon>Pseudomonadati</taxon>
        <taxon>Pseudomonadota</taxon>
        <taxon>Betaproteobacteria</taxon>
        <taxon>Burkholderiales</taxon>
        <taxon>Comamonadaceae</taxon>
        <taxon>Comamonas</taxon>
    </lineage>
</organism>
<dbReference type="PROSITE" id="PS50850">
    <property type="entry name" value="MFS"/>
    <property type="match status" value="1"/>
</dbReference>
<dbReference type="EMBL" id="CP021455">
    <property type="protein sequence ID" value="ARU03768.1"/>
    <property type="molecule type" value="Genomic_DNA"/>
</dbReference>
<feature type="transmembrane region" description="Helical" evidence="4">
    <location>
        <begin position="286"/>
        <end position="304"/>
    </location>
</feature>
<dbReference type="InterPro" id="IPR020846">
    <property type="entry name" value="MFS_dom"/>
</dbReference>
<feature type="transmembrane region" description="Helical" evidence="4">
    <location>
        <begin position="167"/>
        <end position="186"/>
    </location>
</feature>
<dbReference type="AlphaFoldDB" id="A0A1Y0EK11"/>
<dbReference type="KEGG" id="cser:CCO03_02880"/>
<feature type="transmembrane region" description="Helical" evidence="4">
    <location>
        <begin position="103"/>
        <end position="126"/>
    </location>
</feature>
<accession>A0A1Y0EK11</accession>
<keyword evidence="3 4" id="KW-0472">Membrane</keyword>
<dbReference type="InterPro" id="IPR036259">
    <property type="entry name" value="MFS_trans_sf"/>
</dbReference>
<dbReference type="InterPro" id="IPR011701">
    <property type="entry name" value="MFS"/>
</dbReference>
<keyword evidence="1 4" id="KW-0812">Transmembrane</keyword>
<feature type="transmembrane region" description="Helical" evidence="4">
    <location>
        <begin position="316"/>
        <end position="338"/>
    </location>
</feature>
<dbReference type="RefSeq" id="WP_087277013.1">
    <property type="nucleotide sequence ID" value="NZ_CP021455.1"/>
</dbReference>
<feature type="transmembrane region" description="Helical" evidence="4">
    <location>
        <begin position="350"/>
        <end position="373"/>
    </location>
</feature>
<feature type="domain" description="Major facilitator superfamily (MFS) profile" evidence="5">
    <location>
        <begin position="10"/>
        <end position="405"/>
    </location>
</feature>
<feature type="transmembrane region" description="Helical" evidence="4">
    <location>
        <begin position="221"/>
        <end position="239"/>
    </location>
</feature>
<dbReference type="PANTHER" id="PTHR11360">
    <property type="entry name" value="MONOCARBOXYLATE TRANSPORTER"/>
    <property type="match status" value="1"/>
</dbReference>
<evidence type="ECO:0000256" key="3">
    <source>
        <dbReference type="ARBA" id="ARBA00023136"/>
    </source>
</evidence>
<dbReference type="SUPFAM" id="SSF103473">
    <property type="entry name" value="MFS general substrate transporter"/>
    <property type="match status" value="1"/>
</dbReference>
<dbReference type="GO" id="GO:0022857">
    <property type="term" value="F:transmembrane transporter activity"/>
    <property type="evidence" value="ECO:0007669"/>
    <property type="project" value="InterPro"/>
</dbReference>
<dbReference type="Proteomes" id="UP000196138">
    <property type="component" value="Chromosome"/>
</dbReference>